<dbReference type="EMBL" id="FNKJ01000003">
    <property type="protein sequence ID" value="SDQ65828.1"/>
    <property type="molecule type" value="Genomic_DNA"/>
</dbReference>
<dbReference type="AlphaFoldDB" id="A0A1H1CPK9"/>
<proteinExistence type="predicted"/>
<accession>A0A1H1CPK9</accession>
<evidence type="ECO:0000313" key="1">
    <source>
        <dbReference type="EMBL" id="SDQ65828.1"/>
    </source>
</evidence>
<name>A0A1H1CPK9_9PSED</name>
<sequence length="105" mass="11706">MLELLEDVIGISRKGLICHPYKFKMGSKKGQYIYTFNSEDRIFHEASEAGLRVLIENGQFNESGGIFMVPAGSKNIDRRSVLSVLRYKGELLPIRSIPALANSSS</sequence>
<keyword evidence="2" id="KW-1185">Reference proteome</keyword>
<dbReference type="Proteomes" id="UP000199570">
    <property type="component" value="Unassembled WGS sequence"/>
</dbReference>
<organism evidence="1 2">
    <name type="scientific">Pseudomonas moorei</name>
    <dbReference type="NCBI Taxonomy" id="395599"/>
    <lineage>
        <taxon>Bacteria</taxon>
        <taxon>Pseudomonadati</taxon>
        <taxon>Pseudomonadota</taxon>
        <taxon>Gammaproteobacteria</taxon>
        <taxon>Pseudomonadales</taxon>
        <taxon>Pseudomonadaceae</taxon>
        <taxon>Pseudomonas</taxon>
    </lineage>
</organism>
<reference evidence="2" key="1">
    <citation type="submission" date="2016-10" db="EMBL/GenBank/DDBJ databases">
        <authorList>
            <person name="Varghese N."/>
            <person name="Submissions S."/>
        </authorList>
    </citation>
    <scope>NUCLEOTIDE SEQUENCE [LARGE SCALE GENOMIC DNA]</scope>
    <source>
        <strain evidence="2">BS3775</strain>
    </source>
</reference>
<evidence type="ECO:0000313" key="2">
    <source>
        <dbReference type="Proteomes" id="UP000199570"/>
    </source>
</evidence>
<gene>
    <name evidence="1" type="ORF">SAMN04490195_1313</name>
</gene>
<protein>
    <submittedName>
        <fullName evidence="1">Uncharacterized protein</fullName>
    </submittedName>
</protein>